<dbReference type="EMBL" id="JAADJG010000279">
    <property type="protein sequence ID" value="KAF4449539.1"/>
    <property type="molecule type" value="Genomic_DNA"/>
</dbReference>
<protein>
    <recommendedName>
        <fullName evidence="3">Transposase Tc1-like domain-containing protein</fullName>
    </recommendedName>
</protein>
<dbReference type="AlphaFoldDB" id="A0A8H4KH13"/>
<evidence type="ECO:0000313" key="2">
    <source>
        <dbReference type="Proteomes" id="UP000605986"/>
    </source>
</evidence>
<gene>
    <name evidence="1" type="ORF">F53441_7198</name>
</gene>
<proteinExistence type="predicted"/>
<comment type="caution">
    <text evidence="1">The sequence shown here is derived from an EMBL/GenBank/DDBJ whole genome shotgun (WGS) entry which is preliminary data.</text>
</comment>
<keyword evidence="2" id="KW-1185">Reference proteome</keyword>
<dbReference type="InterPro" id="IPR036397">
    <property type="entry name" value="RNaseH_sf"/>
</dbReference>
<evidence type="ECO:0008006" key="3">
    <source>
        <dbReference type="Google" id="ProtNLM"/>
    </source>
</evidence>
<dbReference type="GO" id="GO:0003676">
    <property type="term" value="F:nucleic acid binding"/>
    <property type="evidence" value="ECO:0007669"/>
    <property type="project" value="InterPro"/>
</dbReference>
<reference evidence="1" key="1">
    <citation type="submission" date="2020-01" db="EMBL/GenBank/DDBJ databases">
        <title>Identification and distribution of gene clusters putatively required for synthesis of sphingolipid metabolism inhibitors in phylogenetically diverse species of the filamentous fungus Fusarium.</title>
        <authorList>
            <person name="Kim H.-S."/>
            <person name="Busman M."/>
            <person name="Brown D.W."/>
            <person name="Divon H."/>
            <person name="Uhlig S."/>
            <person name="Proctor R.H."/>
        </authorList>
    </citation>
    <scope>NUCLEOTIDE SEQUENCE</scope>
    <source>
        <strain evidence="1">NRRL 53441</strain>
    </source>
</reference>
<dbReference type="Proteomes" id="UP000605986">
    <property type="component" value="Unassembled WGS sequence"/>
</dbReference>
<dbReference type="OrthoDB" id="5151590at2759"/>
<sequence>MAETLQEILSSLAGLEHEQATRSKFESSNNAKLEAIKRSISHYSNPRPHLEGEDTQIVQNVMQVEQLRRAVSMPSHVQRSHAAHLHAQGWSKQAVAEEVKWTLPLTRAATRVSAVPISTNYLSTRGRPSPPTIVQARELVQFVKSSPHARRMPLAKIAVTIGLECTERDICNALGRRGFKLYPAIIRPFIDKKARELRLDFALKHVNWTVEQWNKVLFYAEVRIPLSNDREALVIRQSDESFHPDCINDEPIPPTTCDDNDLFFAHFSGLSGKGPLMSWNRLVDKKFGILSPENHYKIIFPGFGKWVDKQPPGARFAMVPDLPSHSAVAIKDDIRSRFMPVEHFPPASPDLNPITEMFNVIKAALKTDRDNSLFGDVDDRRIRQVVRGTWNSMSDEYMHELIASMSRRCQAVIDANGSYTRY</sequence>
<name>A0A8H4KH13_9HYPO</name>
<dbReference type="Gene3D" id="3.30.420.10">
    <property type="entry name" value="Ribonuclease H-like superfamily/Ribonuclease H"/>
    <property type="match status" value="1"/>
</dbReference>
<organism evidence="1 2">
    <name type="scientific">Fusarium austroafricanum</name>
    <dbReference type="NCBI Taxonomy" id="2364996"/>
    <lineage>
        <taxon>Eukaryota</taxon>
        <taxon>Fungi</taxon>
        <taxon>Dikarya</taxon>
        <taxon>Ascomycota</taxon>
        <taxon>Pezizomycotina</taxon>
        <taxon>Sordariomycetes</taxon>
        <taxon>Hypocreomycetidae</taxon>
        <taxon>Hypocreales</taxon>
        <taxon>Nectriaceae</taxon>
        <taxon>Fusarium</taxon>
        <taxon>Fusarium concolor species complex</taxon>
    </lineage>
</organism>
<accession>A0A8H4KH13</accession>
<evidence type="ECO:0000313" key="1">
    <source>
        <dbReference type="EMBL" id="KAF4449539.1"/>
    </source>
</evidence>